<accession>A0A449IP06</accession>
<organism evidence="1 2">
    <name type="scientific">Pseudomonas fragi</name>
    <dbReference type="NCBI Taxonomy" id="296"/>
    <lineage>
        <taxon>Bacteria</taxon>
        <taxon>Pseudomonadati</taxon>
        <taxon>Pseudomonadota</taxon>
        <taxon>Gammaproteobacteria</taxon>
        <taxon>Pseudomonadales</taxon>
        <taxon>Pseudomonadaceae</taxon>
        <taxon>Pseudomonas</taxon>
    </lineage>
</organism>
<dbReference type="AlphaFoldDB" id="A0A449IP06"/>
<proteinExistence type="predicted"/>
<reference evidence="1 2" key="1">
    <citation type="submission" date="2019-02" db="EMBL/GenBank/DDBJ databases">
        <authorList>
            <consortium name="Pathogen Informatics"/>
        </authorList>
    </citation>
    <scope>NUCLEOTIDE SEQUENCE [LARGE SCALE GENOMIC DNA]</scope>
    <source>
        <strain evidence="1 2">3012STDY7103891</strain>
    </source>
</reference>
<gene>
    <name evidence="1" type="ORF">NCTC10754_03805</name>
</gene>
<dbReference type="Proteomes" id="UP000330809">
    <property type="component" value="Unassembled WGS sequence"/>
</dbReference>
<dbReference type="EMBL" id="CAACYJ010000040">
    <property type="protein sequence ID" value="VFB21163.1"/>
    <property type="molecule type" value="Genomic_DNA"/>
</dbReference>
<sequence>MNLRRICQSARTAASLNLPLRVDCLMRLFTVIPAVLLALSGCGQVANVRSLSTGYIPPQSGETARIRLLTDGLVRAVPGRDCLDWNVPGAGVMASAKSGFPDHNGENLGIAGPIYSLAGSVSSELVVPANKPIALHYLGRLQYARQCARTMTFVPRPGVDYRVQASMSADCSFLLDELSADGMQWVAVEPKPDGKVSMCHAMDNF</sequence>
<evidence type="ECO:0000313" key="2">
    <source>
        <dbReference type="Proteomes" id="UP000330809"/>
    </source>
</evidence>
<protein>
    <submittedName>
        <fullName evidence="1">Putative lipoprotein</fullName>
    </submittedName>
</protein>
<name>A0A449IP06_PSEFR</name>
<evidence type="ECO:0000313" key="1">
    <source>
        <dbReference type="EMBL" id="VFB21163.1"/>
    </source>
</evidence>
<keyword evidence="1" id="KW-0449">Lipoprotein</keyword>